<organism evidence="1 2">
    <name type="scientific">Paraburkholderia caledonica</name>
    <dbReference type="NCBI Taxonomy" id="134536"/>
    <lineage>
        <taxon>Bacteria</taxon>
        <taxon>Pseudomonadati</taxon>
        <taxon>Pseudomonadota</taxon>
        <taxon>Betaproteobacteria</taxon>
        <taxon>Burkholderiales</taxon>
        <taxon>Burkholderiaceae</taxon>
        <taxon>Paraburkholderia</taxon>
    </lineage>
</organism>
<dbReference type="EMBL" id="JAURTK010000014">
    <property type="protein sequence ID" value="MDP9650991.1"/>
    <property type="molecule type" value="Genomic_DNA"/>
</dbReference>
<sequence>MDQYTELTRQLIFSNSNVKRFKTLGSMSGVKVGLDVPVGIVDG</sequence>
<proteinExistence type="predicted"/>
<dbReference type="AlphaFoldDB" id="A0AB73ILU5"/>
<evidence type="ECO:0000313" key="1">
    <source>
        <dbReference type="EMBL" id="MDP9650991.1"/>
    </source>
</evidence>
<evidence type="ECO:0000313" key="2">
    <source>
        <dbReference type="Proteomes" id="UP001229486"/>
    </source>
</evidence>
<comment type="caution">
    <text evidence="1">The sequence shown here is derived from an EMBL/GenBank/DDBJ whole genome shotgun (WGS) entry which is preliminary data.</text>
</comment>
<accession>A0AB73ILU5</accession>
<name>A0AB73ILU5_9BURK</name>
<dbReference type="Proteomes" id="UP001229486">
    <property type="component" value="Unassembled WGS sequence"/>
</dbReference>
<gene>
    <name evidence="1" type="ORF">J2793_006466</name>
</gene>
<reference evidence="1" key="1">
    <citation type="submission" date="2023-07" db="EMBL/GenBank/DDBJ databases">
        <title>Sorghum-associated microbial communities from plants grown in Nebraska, USA.</title>
        <authorList>
            <person name="Schachtman D."/>
        </authorList>
    </citation>
    <scope>NUCLEOTIDE SEQUENCE</scope>
    <source>
        <strain evidence="1">DS1061</strain>
    </source>
</reference>
<protein>
    <submittedName>
        <fullName evidence="1">Uncharacterized protein</fullName>
    </submittedName>
</protein>